<dbReference type="InParanoid" id="A0A4W3H9E6"/>
<evidence type="ECO:0000256" key="6">
    <source>
        <dbReference type="ARBA" id="ARBA00023242"/>
    </source>
</evidence>
<evidence type="ECO:0000313" key="12">
    <source>
        <dbReference type="Ensembl" id="ENSCMIP00000006494.1"/>
    </source>
</evidence>
<keyword evidence="6" id="KW-0539">Nucleus</keyword>
<dbReference type="Proteomes" id="UP000314986">
    <property type="component" value="Unassembled WGS sequence"/>
</dbReference>
<feature type="domain" description="Cyclin C-terminal" evidence="11">
    <location>
        <begin position="232"/>
        <end position="354"/>
    </location>
</feature>
<dbReference type="InterPro" id="IPR006671">
    <property type="entry name" value="Cyclin_N"/>
</dbReference>
<dbReference type="STRING" id="7868.ENSCMIP00000006494"/>
<evidence type="ECO:0000259" key="11">
    <source>
        <dbReference type="SMART" id="SM01332"/>
    </source>
</evidence>
<evidence type="ECO:0000256" key="5">
    <source>
        <dbReference type="ARBA" id="ARBA00023127"/>
    </source>
</evidence>
<comment type="similarity">
    <text evidence="2">Belongs to the cyclin family. Cyclin E subfamily.</text>
</comment>
<dbReference type="InterPro" id="IPR048258">
    <property type="entry name" value="Cyclins_cyclin-box"/>
</dbReference>
<evidence type="ECO:0000259" key="10">
    <source>
        <dbReference type="SMART" id="SM00385"/>
    </source>
</evidence>
<dbReference type="GO" id="GO:0051301">
    <property type="term" value="P:cell division"/>
    <property type="evidence" value="ECO:0007669"/>
    <property type="project" value="UniProtKB-KW"/>
</dbReference>
<evidence type="ECO:0000256" key="3">
    <source>
        <dbReference type="ARBA" id="ARBA00022553"/>
    </source>
</evidence>
<keyword evidence="5 8" id="KW-0195">Cyclin</keyword>
<dbReference type="CDD" id="cd20580">
    <property type="entry name" value="CYCLIN_CCNE2_rpt1"/>
    <property type="match status" value="1"/>
</dbReference>
<evidence type="ECO:0000256" key="9">
    <source>
        <dbReference type="SAM" id="MobiDB-lite"/>
    </source>
</evidence>
<dbReference type="AlphaFoldDB" id="A0A4W3H9E6"/>
<reference evidence="12" key="4">
    <citation type="submission" date="2025-08" db="UniProtKB">
        <authorList>
            <consortium name="Ensembl"/>
        </authorList>
    </citation>
    <scope>IDENTIFICATION</scope>
</reference>
<dbReference type="Ensembl" id="ENSCMIT00000006705.1">
    <property type="protein sequence ID" value="ENSCMIP00000006494.1"/>
    <property type="gene ID" value="ENSCMIG00000003665.1"/>
</dbReference>
<accession>A0A4W3H9E6</accession>
<feature type="region of interest" description="Disordered" evidence="9">
    <location>
        <begin position="1"/>
        <end position="41"/>
    </location>
</feature>
<dbReference type="SMART" id="SM01332">
    <property type="entry name" value="Cyclin_C"/>
    <property type="match status" value="1"/>
</dbReference>
<dbReference type="GO" id="GO:0005634">
    <property type="term" value="C:nucleus"/>
    <property type="evidence" value="ECO:0007669"/>
    <property type="project" value="UniProtKB-SubCell"/>
</dbReference>
<reference evidence="13" key="2">
    <citation type="journal article" date="2007" name="PLoS Biol.">
        <title>Survey sequencing and comparative analysis of the elephant shark (Callorhinchus milii) genome.</title>
        <authorList>
            <person name="Venkatesh B."/>
            <person name="Kirkness E.F."/>
            <person name="Loh Y.H."/>
            <person name="Halpern A.L."/>
            <person name="Lee A.P."/>
            <person name="Johnson J."/>
            <person name="Dandona N."/>
            <person name="Viswanathan L.D."/>
            <person name="Tay A."/>
            <person name="Venter J.C."/>
            <person name="Strausberg R.L."/>
            <person name="Brenner S."/>
        </authorList>
    </citation>
    <scope>NUCLEOTIDE SEQUENCE [LARGE SCALE GENOMIC DNA]</scope>
</reference>
<dbReference type="PANTHER" id="PTHR10177">
    <property type="entry name" value="CYCLINS"/>
    <property type="match status" value="1"/>
</dbReference>
<dbReference type="InterPro" id="IPR013763">
    <property type="entry name" value="Cyclin-like_dom"/>
</dbReference>
<dbReference type="SUPFAM" id="SSF47954">
    <property type="entry name" value="Cyclin-like"/>
    <property type="match status" value="2"/>
</dbReference>
<dbReference type="Pfam" id="PF02984">
    <property type="entry name" value="Cyclin_C"/>
    <property type="match status" value="1"/>
</dbReference>
<dbReference type="Pfam" id="PF00134">
    <property type="entry name" value="Cyclin_N"/>
    <property type="match status" value="1"/>
</dbReference>
<reference evidence="13" key="3">
    <citation type="journal article" date="2014" name="Nature">
        <title>Elephant shark genome provides unique insights into gnathostome evolution.</title>
        <authorList>
            <consortium name="International Elephant Shark Genome Sequencing Consortium"/>
            <person name="Venkatesh B."/>
            <person name="Lee A.P."/>
            <person name="Ravi V."/>
            <person name="Maurya A.K."/>
            <person name="Lian M.M."/>
            <person name="Swann J.B."/>
            <person name="Ohta Y."/>
            <person name="Flajnik M.F."/>
            <person name="Sutoh Y."/>
            <person name="Kasahara M."/>
            <person name="Hoon S."/>
            <person name="Gangu V."/>
            <person name="Roy S.W."/>
            <person name="Irimia M."/>
            <person name="Korzh V."/>
            <person name="Kondrychyn I."/>
            <person name="Lim Z.W."/>
            <person name="Tay B.H."/>
            <person name="Tohari S."/>
            <person name="Kong K.W."/>
            <person name="Ho S."/>
            <person name="Lorente-Galdos B."/>
            <person name="Quilez J."/>
            <person name="Marques-Bonet T."/>
            <person name="Raney B.J."/>
            <person name="Ingham P.W."/>
            <person name="Tay A."/>
            <person name="Hillier L.W."/>
            <person name="Minx P."/>
            <person name="Boehm T."/>
            <person name="Wilson R.K."/>
            <person name="Brenner S."/>
            <person name="Warren W.C."/>
        </authorList>
    </citation>
    <scope>NUCLEOTIDE SEQUENCE [LARGE SCALE GENOMIC DNA]</scope>
</reference>
<evidence type="ECO:0000256" key="7">
    <source>
        <dbReference type="ARBA" id="ARBA00023306"/>
    </source>
</evidence>
<dbReference type="InterPro" id="IPR036915">
    <property type="entry name" value="Cyclin-like_sf"/>
</dbReference>
<dbReference type="GeneTree" id="ENSGT00940000156934"/>
<keyword evidence="3" id="KW-0597">Phosphoprotein</keyword>
<dbReference type="PROSITE" id="PS00292">
    <property type="entry name" value="CYCLINS"/>
    <property type="match status" value="1"/>
</dbReference>
<dbReference type="InterPro" id="IPR004367">
    <property type="entry name" value="Cyclin_C-dom"/>
</dbReference>
<dbReference type="SMART" id="SM00385">
    <property type="entry name" value="CYCLIN"/>
    <property type="match status" value="1"/>
</dbReference>
<evidence type="ECO:0000256" key="4">
    <source>
        <dbReference type="ARBA" id="ARBA00022618"/>
    </source>
</evidence>
<sequence length="409" mass="46275">PAQPCPRAQHSPAPEPSTAQPQPCRAQHRPDPEPSPAQPQPCTAPNCWAPIVPGGVSPCTLIPTPHKETEVIEDYSGFTQYRFKNLFIAKSPLPALSWGNSEAVWTNMLKKETKYTHNKNVLSLHPSLQPKMRAILLDWLIEVCEVYTLHRETFYLAQDFFDRFMFTQENIHKSKLQLIGITSLFIAAKLEEIYPPKLHEFAYVTDGACTEDEILDMELLILKALNWELYPVTVISWLNLYLQVICRKEHCNMLLPQYSQDTFVQIAQLLDLCILDVESLSFSYSVLTAAALCYHTSDGDVVKASGLQWDCVSTCYNWMSPFAKTLSEGDQIKVKDFRQVTDEDRHNIQTHTNYLGLLVRSISHLPFLANNFVMRVCKSALLTPLPPLPTRTHPHQSGFGPAHSTALSL</sequence>
<keyword evidence="7" id="KW-0131">Cell cycle</keyword>
<protein>
    <submittedName>
        <fullName evidence="12">Cyclin E2</fullName>
    </submittedName>
</protein>
<dbReference type="CDD" id="cd20582">
    <property type="entry name" value="CYCLIN_CCNE2_rpt2"/>
    <property type="match status" value="1"/>
</dbReference>
<name>A0A4W3H9E6_CALMI</name>
<organism evidence="12 13">
    <name type="scientific">Callorhinchus milii</name>
    <name type="common">Ghost shark</name>
    <dbReference type="NCBI Taxonomy" id="7868"/>
    <lineage>
        <taxon>Eukaryota</taxon>
        <taxon>Metazoa</taxon>
        <taxon>Chordata</taxon>
        <taxon>Craniata</taxon>
        <taxon>Vertebrata</taxon>
        <taxon>Chondrichthyes</taxon>
        <taxon>Holocephali</taxon>
        <taxon>Chimaeriformes</taxon>
        <taxon>Callorhinchidae</taxon>
        <taxon>Callorhinchus</taxon>
    </lineage>
</organism>
<proteinExistence type="inferred from homology"/>
<keyword evidence="4" id="KW-0132">Cell division</keyword>
<evidence type="ECO:0000313" key="13">
    <source>
        <dbReference type="Proteomes" id="UP000314986"/>
    </source>
</evidence>
<evidence type="ECO:0000256" key="8">
    <source>
        <dbReference type="RuleBase" id="RU000383"/>
    </source>
</evidence>
<evidence type="ECO:0000256" key="2">
    <source>
        <dbReference type="ARBA" id="ARBA00007143"/>
    </source>
</evidence>
<feature type="domain" description="Cyclin-like" evidence="10">
    <location>
        <begin position="138"/>
        <end position="223"/>
    </location>
</feature>
<reference evidence="13" key="1">
    <citation type="journal article" date="2006" name="Science">
        <title>Ancient noncoding elements conserved in the human genome.</title>
        <authorList>
            <person name="Venkatesh B."/>
            <person name="Kirkness E.F."/>
            <person name="Loh Y.H."/>
            <person name="Halpern A.L."/>
            <person name="Lee A.P."/>
            <person name="Johnson J."/>
            <person name="Dandona N."/>
            <person name="Viswanathan L.D."/>
            <person name="Tay A."/>
            <person name="Venter J.C."/>
            <person name="Strausberg R.L."/>
            <person name="Brenner S."/>
        </authorList>
    </citation>
    <scope>NUCLEOTIDE SEQUENCE [LARGE SCALE GENOMIC DNA]</scope>
</reference>
<comment type="subcellular location">
    <subcellularLocation>
        <location evidence="1">Nucleus</location>
    </subcellularLocation>
</comment>
<keyword evidence="13" id="KW-1185">Reference proteome</keyword>
<evidence type="ECO:0000256" key="1">
    <source>
        <dbReference type="ARBA" id="ARBA00004123"/>
    </source>
</evidence>
<reference evidence="12" key="5">
    <citation type="submission" date="2025-09" db="UniProtKB">
        <authorList>
            <consortium name="Ensembl"/>
        </authorList>
    </citation>
    <scope>IDENTIFICATION</scope>
</reference>
<dbReference type="InterPro" id="IPR039361">
    <property type="entry name" value="Cyclin"/>
</dbReference>
<dbReference type="Gene3D" id="1.10.472.10">
    <property type="entry name" value="Cyclin-like"/>
    <property type="match status" value="2"/>
</dbReference>
<dbReference type="FunFam" id="1.10.472.10:FF:000024">
    <property type="entry name" value="G1/S-specific cyclin-E1"/>
    <property type="match status" value="1"/>
</dbReference>